<dbReference type="EMBL" id="JACHFL010000028">
    <property type="protein sequence ID" value="MBB5366149.1"/>
    <property type="molecule type" value="Genomic_DNA"/>
</dbReference>
<evidence type="ECO:0000313" key="1">
    <source>
        <dbReference type="EMBL" id="MBB5366149.1"/>
    </source>
</evidence>
<sequence length="74" mass="8646">MLRIYVDFNMIDEAGNIHINTYYHRSSASKSDLLSQLFEGREAIFYDEEIEIDVLLKNDGDLWYGVPTSEVRDL</sequence>
<name>A0A7W8NG47_9DEIO</name>
<proteinExistence type="predicted"/>
<comment type="caution">
    <text evidence="1">The sequence shown here is derived from an EMBL/GenBank/DDBJ whole genome shotgun (WGS) entry which is preliminary data.</text>
</comment>
<organism evidence="1 2">
    <name type="scientific">Deinococcus humi</name>
    <dbReference type="NCBI Taxonomy" id="662880"/>
    <lineage>
        <taxon>Bacteria</taxon>
        <taxon>Thermotogati</taxon>
        <taxon>Deinococcota</taxon>
        <taxon>Deinococci</taxon>
        <taxon>Deinococcales</taxon>
        <taxon>Deinococcaceae</taxon>
        <taxon>Deinococcus</taxon>
    </lineage>
</organism>
<keyword evidence="2" id="KW-1185">Reference proteome</keyword>
<evidence type="ECO:0000313" key="2">
    <source>
        <dbReference type="Proteomes" id="UP000552709"/>
    </source>
</evidence>
<dbReference type="Proteomes" id="UP000552709">
    <property type="component" value="Unassembled WGS sequence"/>
</dbReference>
<gene>
    <name evidence="1" type="ORF">HNQ08_005278</name>
</gene>
<dbReference type="AlphaFoldDB" id="A0A7W8NG47"/>
<accession>A0A7W8NG47</accession>
<reference evidence="1 2" key="1">
    <citation type="submission" date="2020-08" db="EMBL/GenBank/DDBJ databases">
        <title>Genomic Encyclopedia of Type Strains, Phase IV (KMG-IV): sequencing the most valuable type-strain genomes for metagenomic binning, comparative biology and taxonomic classification.</title>
        <authorList>
            <person name="Goeker M."/>
        </authorList>
    </citation>
    <scope>NUCLEOTIDE SEQUENCE [LARGE SCALE GENOMIC DNA]</scope>
    <source>
        <strain evidence="1 2">DSM 27939</strain>
    </source>
</reference>
<protein>
    <submittedName>
        <fullName evidence="1">Uncharacterized protein</fullName>
    </submittedName>
</protein>